<dbReference type="FunFam" id="3.30.1120.120:FF:000001">
    <property type="entry name" value="serine/threonine-protein kinase PLK4 isoform X2"/>
    <property type="match status" value="1"/>
</dbReference>
<reference evidence="25" key="1">
    <citation type="submission" date="2025-08" db="UniProtKB">
        <authorList>
            <consortium name="RefSeq"/>
        </authorList>
    </citation>
    <scope>IDENTIFICATION</scope>
</reference>
<feature type="domain" description="POLO box" evidence="21">
    <location>
        <begin position="913"/>
        <end position="991"/>
    </location>
</feature>
<feature type="compositionally biased region" description="Polar residues" evidence="19">
    <location>
        <begin position="306"/>
        <end position="319"/>
    </location>
</feature>
<organism evidence="24 25">
    <name type="scientific">Microcaecilia unicolor</name>
    <dbReference type="NCBI Taxonomy" id="1415580"/>
    <lineage>
        <taxon>Eukaryota</taxon>
        <taxon>Metazoa</taxon>
        <taxon>Chordata</taxon>
        <taxon>Craniata</taxon>
        <taxon>Vertebrata</taxon>
        <taxon>Euteleostomi</taxon>
        <taxon>Amphibia</taxon>
        <taxon>Gymnophiona</taxon>
        <taxon>Siphonopidae</taxon>
        <taxon>Microcaecilia</taxon>
    </lineage>
</organism>
<evidence type="ECO:0000256" key="11">
    <source>
        <dbReference type="ARBA" id="ARBA00023212"/>
    </source>
</evidence>
<evidence type="ECO:0000256" key="12">
    <source>
        <dbReference type="ARBA" id="ARBA00030332"/>
    </source>
</evidence>
<feature type="region of interest" description="Disordered" evidence="19">
    <location>
        <begin position="432"/>
        <end position="465"/>
    </location>
</feature>
<dbReference type="Gene3D" id="3.30.200.20">
    <property type="entry name" value="Phosphorylase Kinase, domain 1"/>
    <property type="match status" value="1"/>
</dbReference>
<dbReference type="InParanoid" id="A0A6P7WWN9"/>
<dbReference type="EC" id="2.7.11.21" evidence="2"/>
<evidence type="ECO:0000313" key="24">
    <source>
        <dbReference type="Proteomes" id="UP000515156"/>
    </source>
</evidence>
<keyword evidence="9 18" id="KW-0067">ATP-binding</keyword>
<dbReference type="InterPro" id="IPR011009">
    <property type="entry name" value="Kinase-like_dom_sf"/>
</dbReference>
<dbReference type="GeneID" id="115461713"/>
<evidence type="ECO:0000256" key="9">
    <source>
        <dbReference type="ARBA" id="ARBA00022840"/>
    </source>
</evidence>
<dbReference type="PROSITE" id="PS51984">
    <property type="entry name" value="CPB1"/>
    <property type="match status" value="1"/>
</dbReference>
<dbReference type="FunFam" id="3.30.200.20:FF:000221">
    <property type="entry name" value="Putative serine/threonine-protein kinase PLK4"/>
    <property type="match status" value="1"/>
</dbReference>
<dbReference type="CDD" id="cd13114">
    <property type="entry name" value="POLO_box_Plk4_1"/>
    <property type="match status" value="1"/>
</dbReference>
<dbReference type="InterPro" id="IPR033699">
    <property type="entry name" value="POLO_box_Plk4_1"/>
</dbReference>
<dbReference type="InterPro" id="IPR046437">
    <property type="entry name" value="Ser_Thr-PK_POLO_box_1_sf"/>
</dbReference>
<dbReference type="Gene3D" id="1.10.510.10">
    <property type="entry name" value="Transferase(Phosphotransferase) domain 1"/>
    <property type="match status" value="1"/>
</dbReference>
<keyword evidence="7 18" id="KW-0547">Nucleotide-binding</keyword>
<evidence type="ECO:0000256" key="10">
    <source>
        <dbReference type="ARBA" id="ARBA00022843"/>
    </source>
</evidence>
<evidence type="ECO:0000259" key="21">
    <source>
        <dbReference type="PROSITE" id="PS50078"/>
    </source>
</evidence>
<dbReference type="InterPro" id="IPR047108">
    <property type="entry name" value="Plk4-like_POLO_box_2_sf"/>
</dbReference>
<name>A0A6P7WWN9_9AMPH</name>
<keyword evidence="4" id="KW-0963">Cytoplasm</keyword>
<sequence length="995" mass="110169">MLERVLGSLFQSPACPGRVVEDAGENAIQDFKVLNILGKGSFACVYRAKSVNTGLEVAIKMIDKKAMHKVGMVQRVRSEVEIHCQLKHPSILELYNYFEDCNYVYLILEMCHNGEMSRCLKNRKKPFSEEEARHFMHQIVTGMLYLHSHGILHRDLTLSNLLLSSSMNIKIADFGLATQLKMPNEKHFTMCGTPNYISPEIATRSAHGLESDVWSLGCMFYTFLVGRPPFDTDTVKNTLNKVVLADYSMPSFVSREAQDLIYQLLRKNPADRLSLSSVLDHPFMSRSSSARSKDSGTVEDSMDSGHATNSTAFTGSSSVSISSRFQEKKRLLLGQTLPNKMALFPRSDNHLVDASSVNGSSLYSQKGHPRADSDTAGRGRKIQLTEDRPHSRYLRRAHSSDRSGTCHSQTQARPNSLERCHSAEVLSKAIVTGGKGSSGSTSPAHSCGDIPQIFKDKTPNSSGSFERQLLPPVKDKALSNFLCPAKLSVPALEQKSQPETVQQWFGNINAHAQRKNPPDFGSINNTGGCLQNCPVMQPEDAGYAWNEVNVKKSVEPSLENVHTVNQRTMRKYSPVIQCKTGIAPLDPACSVPLVTEQTKSHVQETAVGHQVQSLRNITSPLSTHRLKPIRQKTKNAVVSILDTGEVCMEFLKEYNSQERVREVLRVSCDGSAITVYHPNEGRGFPLADLPPLPSEDIRIYSFDNLPDKYWKKYQYASKFIQLVRSKTPKVTYYTRYSKCMLMENFPNADAEICFYDGAKIHKTSGFIRVIEKSGKVYTLKEESAVNGLTEGIQMYLVHANESHHACLSLEAAITAEEKCNEKMSFFPIIFGRKPANTDSCKVAPLSASAGAMCNLKDQAESQRMMGSSSTSPSQNPSTNPSMISYEGSVFSVTTTKTSCSSNPMKECVPDRGQVLKSVFVQNVGWASQLSTGAVWVQFNDGSQLVVQAGVSSIIYTSPSGQTTRYGENEKLPEYIKDKLHCLSSILILFVSPTGH</sequence>
<dbReference type="InterPro" id="IPR033696">
    <property type="entry name" value="POLO_box_Plk4_C"/>
</dbReference>
<dbReference type="AlphaFoldDB" id="A0A6P7WWN9"/>
<dbReference type="InterPro" id="IPR000959">
    <property type="entry name" value="POLO_box_dom"/>
</dbReference>
<proteinExistence type="predicted"/>
<dbReference type="FunCoup" id="A0A6P7WWN9">
    <property type="interactions" value="1744"/>
</dbReference>
<dbReference type="Pfam" id="PF00069">
    <property type="entry name" value="Pkinase"/>
    <property type="match status" value="1"/>
</dbReference>
<dbReference type="Gene3D" id="3.30.1120.120">
    <property type="match status" value="1"/>
</dbReference>
<dbReference type="GO" id="GO:0004674">
    <property type="term" value="F:protein serine/threonine kinase activity"/>
    <property type="evidence" value="ECO:0007669"/>
    <property type="project" value="UniProtKB-KW"/>
</dbReference>
<dbReference type="OrthoDB" id="10004143at2759"/>
<dbReference type="PROSITE" id="PS00109">
    <property type="entry name" value="PROTEIN_KINASE_TYR"/>
    <property type="match status" value="1"/>
</dbReference>
<evidence type="ECO:0000256" key="14">
    <source>
        <dbReference type="ARBA" id="ARBA00030924"/>
    </source>
</evidence>
<evidence type="ECO:0000256" key="18">
    <source>
        <dbReference type="PROSITE-ProRule" id="PRU10141"/>
    </source>
</evidence>
<evidence type="ECO:0000259" key="23">
    <source>
        <dbReference type="PROSITE" id="PS51985"/>
    </source>
</evidence>
<evidence type="ECO:0000256" key="7">
    <source>
        <dbReference type="ARBA" id="ARBA00022741"/>
    </source>
</evidence>
<dbReference type="GO" id="GO:0005814">
    <property type="term" value="C:centriole"/>
    <property type="evidence" value="ECO:0007669"/>
    <property type="project" value="UniProtKB-SubCell"/>
</dbReference>
<feature type="compositionally biased region" description="Basic and acidic residues" evidence="19">
    <location>
        <begin position="369"/>
        <end position="390"/>
    </location>
</feature>
<evidence type="ECO:0000256" key="1">
    <source>
        <dbReference type="ARBA" id="ARBA00004114"/>
    </source>
</evidence>
<evidence type="ECO:0000256" key="3">
    <source>
        <dbReference type="ARBA" id="ARBA00020245"/>
    </source>
</evidence>
<dbReference type="CDD" id="cd13116">
    <property type="entry name" value="POLO_box_Plk4_3"/>
    <property type="match status" value="1"/>
</dbReference>
<feature type="domain" description="Protein kinase" evidence="20">
    <location>
        <begin position="31"/>
        <end position="284"/>
    </location>
</feature>
<dbReference type="FunFam" id="3.30.1120.130:FF:000001">
    <property type="entry name" value="serine/threonine-protein kinase PLK4 isoform X1"/>
    <property type="match status" value="1"/>
</dbReference>
<evidence type="ECO:0000256" key="6">
    <source>
        <dbReference type="ARBA" id="ARBA00022679"/>
    </source>
</evidence>
<evidence type="ECO:0000256" key="16">
    <source>
        <dbReference type="ARBA" id="ARBA00048347"/>
    </source>
</evidence>
<dbReference type="FunFam" id="1.10.510.10:FF:000576">
    <property type="entry name" value="Serine/threonine-protein kinase PLK4"/>
    <property type="match status" value="1"/>
</dbReference>
<comment type="subcellular location">
    <subcellularLocation>
        <location evidence="1">Cytoplasm</location>
        <location evidence="1">Cytoskeleton</location>
        <location evidence="1">Microtubule organizing center</location>
        <location evidence="1">Centrosome</location>
        <location evidence="1">Centriole</location>
    </subcellularLocation>
</comment>
<feature type="compositionally biased region" description="Polar residues" evidence="19">
    <location>
        <begin position="402"/>
        <end position="414"/>
    </location>
</feature>
<feature type="region of interest" description="Disordered" evidence="19">
    <location>
        <begin position="285"/>
        <end position="319"/>
    </location>
</feature>
<dbReference type="Gene3D" id="2.40.50.930">
    <property type="match status" value="1"/>
</dbReference>
<dbReference type="PROSITE" id="PS50011">
    <property type="entry name" value="PROTEIN_KINASE_DOM"/>
    <property type="match status" value="1"/>
</dbReference>
<evidence type="ECO:0000256" key="17">
    <source>
        <dbReference type="ARBA" id="ARBA00055115"/>
    </source>
</evidence>
<evidence type="ECO:0000256" key="15">
    <source>
        <dbReference type="ARBA" id="ARBA00047802"/>
    </source>
</evidence>
<keyword evidence="11" id="KW-0206">Cytoskeleton</keyword>
<dbReference type="KEGG" id="muo:115461713"/>
<dbReference type="Pfam" id="PF18190">
    <property type="entry name" value="Plk4_PB1"/>
    <property type="match status" value="1"/>
</dbReference>
<dbReference type="Pfam" id="PF18409">
    <property type="entry name" value="Plk4_PB2"/>
    <property type="match status" value="1"/>
</dbReference>
<dbReference type="CTD" id="10733"/>
<protein>
    <recommendedName>
        <fullName evidence="3">Serine/threonine-protein kinase PLK4</fullName>
        <ecNumber evidence="2">2.7.11.21</ecNumber>
    </recommendedName>
    <alternativeName>
        <fullName evidence="12">Polo-like kinase 4</fullName>
    </alternativeName>
    <alternativeName>
        <fullName evidence="13 14">Serine/threonine-protein kinase SAK</fullName>
    </alternativeName>
</protein>
<evidence type="ECO:0000256" key="5">
    <source>
        <dbReference type="ARBA" id="ARBA00022527"/>
    </source>
</evidence>
<evidence type="ECO:0000256" key="13">
    <source>
        <dbReference type="ARBA" id="ARBA00030429"/>
    </source>
</evidence>
<dbReference type="InterPro" id="IPR017441">
    <property type="entry name" value="Protein_kinase_ATP_BS"/>
</dbReference>
<feature type="region of interest" description="Disordered" evidence="19">
    <location>
        <begin position="355"/>
        <end position="419"/>
    </location>
</feature>
<keyword evidence="5" id="KW-0723">Serine/threonine-protein kinase</keyword>
<keyword evidence="8 25" id="KW-0418">Kinase</keyword>
<dbReference type="PROSITE" id="PS51985">
    <property type="entry name" value="CPB2"/>
    <property type="match status" value="1"/>
</dbReference>
<dbReference type="CDD" id="cd14186">
    <property type="entry name" value="STKc_PLK4"/>
    <property type="match status" value="1"/>
</dbReference>
<dbReference type="SUPFAM" id="SSF82615">
    <property type="entry name" value="Polo-box domain"/>
    <property type="match status" value="1"/>
</dbReference>
<dbReference type="Proteomes" id="UP000515156">
    <property type="component" value="Chromosome 2"/>
</dbReference>
<dbReference type="SUPFAM" id="SSF56112">
    <property type="entry name" value="Protein kinase-like (PK-like)"/>
    <property type="match status" value="1"/>
</dbReference>
<gene>
    <name evidence="25" type="primary">PLK4</name>
</gene>
<evidence type="ECO:0000256" key="2">
    <source>
        <dbReference type="ARBA" id="ARBA00012424"/>
    </source>
</evidence>
<comment type="catalytic activity">
    <reaction evidence="16">
        <text>L-seryl-[protein] + ATP = O-phospho-L-seryl-[protein] + ADP + H(+)</text>
        <dbReference type="Rhea" id="RHEA:17989"/>
        <dbReference type="Rhea" id="RHEA-COMP:9863"/>
        <dbReference type="Rhea" id="RHEA-COMP:11604"/>
        <dbReference type="ChEBI" id="CHEBI:15378"/>
        <dbReference type="ChEBI" id="CHEBI:29999"/>
        <dbReference type="ChEBI" id="CHEBI:30616"/>
        <dbReference type="ChEBI" id="CHEBI:83421"/>
        <dbReference type="ChEBI" id="CHEBI:456216"/>
        <dbReference type="EC" id="2.7.11.21"/>
    </reaction>
</comment>
<comment type="catalytic activity">
    <reaction evidence="15">
        <text>L-threonyl-[protein] + ATP = O-phospho-L-threonyl-[protein] + ADP + H(+)</text>
        <dbReference type="Rhea" id="RHEA:46608"/>
        <dbReference type="Rhea" id="RHEA-COMP:11060"/>
        <dbReference type="Rhea" id="RHEA-COMP:11605"/>
        <dbReference type="ChEBI" id="CHEBI:15378"/>
        <dbReference type="ChEBI" id="CHEBI:30013"/>
        <dbReference type="ChEBI" id="CHEBI:30616"/>
        <dbReference type="ChEBI" id="CHEBI:61977"/>
        <dbReference type="ChEBI" id="CHEBI:456216"/>
        <dbReference type="EC" id="2.7.11.21"/>
    </reaction>
</comment>
<dbReference type="PANTHER" id="PTHR24345">
    <property type="entry name" value="SERINE/THREONINE-PROTEIN KINASE PLK"/>
    <property type="match status" value="1"/>
</dbReference>
<evidence type="ECO:0000256" key="4">
    <source>
        <dbReference type="ARBA" id="ARBA00022490"/>
    </source>
</evidence>
<keyword evidence="10" id="KW-0832">Ubl conjugation</keyword>
<feature type="region of interest" description="Disordered" evidence="19">
    <location>
        <begin position="860"/>
        <end position="880"/>
    </location>
</feature>
<feature type="domain" description="Cryptic POLO box 2 (CPB2)" evidence="23">
    <location>
        <begin position="727"/>
        <end position="840"/>
    </location>
</feature>
<evidence type="ECO:0000259" key="20">
    <source>
        <dbReference type="PROSITE" id="PS50011"/>
    </source>
</evidence>
<dbReference type="InterPro" id="IPR008266">
    <property type="entry name" value="Tyr_kinase_AS"/>
</dbReference>
<dbReference type="FunFam" id="2.40.50.930:FF:000001">
    <property type="entry name" value="Serine/threonine-protein kinase PLK4"/>
    <property type="match status" value="1"/>
</dbReference>
<feature type="domain" description="Cryptic POLO box 1 (CPB1)" evidence="22">
    <location>
        <begin position="613"/>
        <end position="726"/>
    </location>
</feature>
<dbReference type="RefSeq" id="XP_030047612.1">
    <property type="nucleotide sequence ID" value="XM_030191752.1"/>
</dbReference>
<feature type="compositionally biased region" description="Low complexity" evidence="19">
    <location>
        <begin position="867"/>
        <end position="880"/>
    </location>
</feature>
<accession>A0A6P7WWN9</accession>
<dbReference type="InterPro" id="IPR033698">
    <property type="entry name" value="POLO_box_Plk4_2"/>
</dbReference>
<feature type="binding site" evidence="18">
    <location>
        <position position="60"/>
    </location>
    <ligand>
        <name>ATP</name>
        <dbReference type="ChEBI" id="CHEBI:30616"/>
    </ligand>
</feature>
<dbReference type="GO" id="GO:0005524">
    <property type="term" value="F:ATP binding"/>
    <property type="evidence" value="ECO:0007669"/>
    <property type="project" value="UniProtKB-UniRule"/>
</dbReference>
<evidence type="ECO:0000256" key="8">
    <source>
        <dbReference type="ARBA" id="ARBA00022777"/>
    </source>
</evidence>
<feature type="compositionally biased region" description="Polar residues" evidence="19">
    <location>
        <begin position="355"/>
        <end position="364"/>
    </location>
</feature>
<evidence type="ECO:0000313" key="25">
    <source>
        <dbReference type="RefSeq" id="XP_030047612.1"/>
    </source>
</evidence>
<dbReference type="CDD" id="cd13115">
    <property type="entry name" value="POLO_box_Plk4_2"/>
    <property type="match status" value="1"/>
</dbReference>
<dbReference type="Gene3D" id="3.30.1120.130">
    <property type="match status" value="1"/>
</dbReference>
<dbReference type="InterPro" id="IPR000719">
    <property type="entry name" value="Prot_kinase_dom"/>
</dbReference>
<evidence type="ECO:0000259" key="22">
    <source>
        <dbReference type="PROSITE" id="PS51984"/>
    </source>
</evidence>
<evidence type="ECO:0000256" key="19">
    <source>
        <dbReference type="SAM" id="MobiDB-lite"/>
    </source>
</evidence>
<dbReference type="PANTHER" id="PTHR24345:SF89">
    <property type="entry name" value="SERINE_THREONINE-PROTEIN KINASE PLK4"/>
    <property type="match status" value="1"/>
</dbReference>
<dbReference type="PROSITE" id="PS50078">
    <property type="entry name" value="POLO_BOX"/>
    <property type="match status" value="1"/>
</dbReference>
<keyword evidence="24" id="KW-1185">Reference proteome</keyword>
<keyword evidence="6" id="KW-0808">Transferase</keyword>
<comment type="function">
    <text evidence="17">Serine/threonine-protein kinase that plays a central role in centriole duplication. Able to trigger procentriole formation on the surface of the parental centriole cylinder, leading to the recruitment of centriole biogenesis proteins such as sass6, cpap, ccp110, cep135 and gamma-tubulin. When overexpressed, it is able to induce centrosome amplification through the simultaneous generation of multiple procentrioles adjoining each parental centriole during S phase. Its central role in centriole replication suggests a possible role in tumorigenesis, centrosome aberrations being frequently observed in tumors. Also involved in deuterosome-mediated centriole amplification in multiciliated that can generate more than 100 centrioles.</text>
</comment>
<dbReference type="PROSITE" id="PS00107">
    <property type="entry name" value="PROTEIN_KINASE_ATP"/>
    <property type="match status" value="1"/>
</dbReference>
<dbReference type="GO" id="GO:0005634">
    <property type="term" value="C:nucleus"/>
    <property type="evidence" value="ECO:0007669"/>
    <property type="project" value="TreeGrafter"/>
</dbReference>